<dbReference type="EMBL" id="NSIT01000184">
    <property type="protein sequence ID" value="PJE78431.1"/>
    <property type="molecule type" value="Genomic_DNA"/>
</dbReference>
<protein>
    <submittedName>
        <fullName evidence="1">Uncharacterized protein</fullName>
    </submittedName>
</protein>
<evidence type="ECO:0000313" key="1">
    <source>
        <dbReference type="EMBL" id="PJE78431.1"/>
    </source>
</evidence>
<organism evidence="1">
    <name type="scientific">invertebrate metagenome</name>
    <dbReference type="NCBI Taxonomy" id="1711999"/>
    <lineage>
        <taxon>unclassified sequences</taxon>
        <taxon>metagenomes</taxon>
        <taxon>organismal metagenomes</taxon>
    </lineage>
</organism>
<dbReference type="AlphaFoldDB" id="A0A2H9T5D4"/>
<comment type="caution">
    <text evidence="1">The sequence shown here is derived from an EMBL/GenBank/DDBJ whole genome shotgun (WGS) entry which is preliminary data.</text>
</comment>
<sequence>METRGGFRMLRHEGRHKYVWNVVYWGTERNVHAANSDYFAGAY</sequence>
<name>A0A2H9T5D4_9ZZZZ</name>
<proteinExistence type="predicted"/>
<accession>A0A2H9T5D4</accession>
<gene>
    <name evidence="1" type="ORF">CI610_02632</name>
</gene>
<reference evidence="1" key="1">
    <citation type="journal article" date="2017" name="Appl. Environ. Microbiol.">
        <title>Molecular characterization of an Endozoicomonas-like organism causing infection in king scallop Pecten maximus L.</title>
        <authorList>
            <person name="Cano I."/>
            <person name="van Aerle R."/>
            <person name="Ross S."/>
            <person name="Verner-Jeffreys D.W."/>
            <person name="Paley R.K."/>
            <person name="Rimmer G."/>
            <person name="Ryder D."/>
            <person name="Hooper P."/>
            <person name="Stone D."/>
            <person name="Feist S.W."/>
        </authorList>
    </citation>
    <scope>NUCLEOTIDE SEQUENCE</scope>
</reference>